<name>A0A1Y5PDM5_9MYCO</name>
<evidence type="ECO:0000256" key="2">
    <source>
        <dbReference type="SAM" id="Phobius"/>
    </source>
</evidence>
<feature type="compositionally biased region" description="Acidic residues" evidence="1">
    <location>
        <begin position="85"/>
        <end position="105"/>
    </location>
</feature>
<feature type="region of interest" description="Disordered" evidence="1">
    <location>
        <begin position="81"/>
        <end position="105"/>
    </location>
</feature>
<gene>
    <name evidence="3" type="ORF">MHPYR_370017</name>
</gene>
<feature type="transmembrane region" description="Helical" evidence="2">
    <location>
        <begin position="48"/>
        <end position="70"/>
    </location>
</feature>
<sequence length="180" mass="18296">MDCYLALPPELELPESPEVELLESLAELDSDLAFLVTPSASEIRLPSLASGFCGLAGLVVFGAVVVAGFAEDATPVDELVPVEESSVEDEPSVDEPSVDEPSVEDEPSVDVVVSVDSVLTSAAAVLELVFAAADAAVGEVADLIAPSTSLTTVSIEAAAALAAPLSAAADGRLSEIEVEM</sequence>
<reference evidence="3" key="1">
    <citation type="submission" date="2016-03" db="EMBL/GenBank/DDBJ databases">
        <authorList>
            <person name="Ploux O."/>
        </authorList>
    </citation>
    <scope>NUCLEOTIDE SEQUENCE</scope>
    <source>
        <strain evidence="3">UC10</strain>
    </source>
</reference>
<dbReference type="AlphaFoldDB" id="A0A1Y5PDM5"/>
<evidence type="ECO:0000256" key="1">
    <source>
        <dbReference type="SAM" id="MobiDB-lite"/>
    </source>
</evidence>
<dbReference type="EMBL" id="FLQS01000031">
    <property type="protein sequence ID" value="SBS76816.1"/>
    <property type="molecule type" value="Genomic_DNA"/>
</dbReference>
<keyword evidence="2" id="KW-0472">Membrane</keyword>
<accession>A0A1Y5PDM5</accession>
<keyword evidence="2" id="KW-0812">Transmembrane</keyword>
<organism evidence="3">
    <name type="scientific">uncultured Mycobacterium sp</name>
    <dbReference type="NCBI Taxonomy" id="171292"/>
    <lineage>
        <taxon>Bacteria</taxon>
        <taxon>Bacillati</taxon>
        <taxon>Actinomycetota</taxon>
        <taxon>Actinomycetes</taxon>
        <taxon>Mycobacteriales</taxon>
        <taxon>Mycobacteriaceae</taxon>
        <taxon>Mycobacterium</taxon>
        <taxon>environmental samples</taxon>
    </lineage>
</organism>
<keyword evidence="2" id="KW-1133">Transmembrane helix</keyword>
<protein>
    <submittedName>
        <fullName evidence="3">Uncharacterized protein</fullName>
    </submittedName>
</protein>
<proteinExistence type="predicted"/>
<evidence type="ECO:0000313" key="3">
    <source>
        <dbReference type="EMBL" id="SBS76816.1"/>
    </source>
</evidence>